<proteinExistence type="predicted"/>
<evidence type="ECO:0000313" key="2">
    <source>
        <dbReference type="Proteomes" id="UP000759131"/>
    </source>
</evidence>
<dbReference type="AlphaFoldDB" id="A0A7R9KNC3"/>
<protein>
    <submittedName>
        <fullName evidence="1">Uncharacterized protein</fullName>
    </submittedName>
</protein>
<dbReference type="EMBL" id="CAJPIZ010003503">
    <property type="protein sequence ID" value="CAG2106438.1"/>
    <property type="molecule type" value="Genomic_DNA"/>
</dbReference>
<gene>
    <name evidence="1" type="ORF">OSB1V03_LOCUS6441</name>
</gene>
<name>A0A7R9KNC3_9ACAR</name>
<sequence>MGTGKLFWDIVTGLKWAGYLKPKIREVILASPNIQFYEKVNIFCKLPEDKMLKYTPIINAKLADTKTLRDRFIGYLNDALKQARINMGEIICVGRDFWAKVIDMHDDIDGFREFSHKRVEIYPEVLNRTEHMLGVKVVTKCEMKESYPEGTYKSYTVLIAKLVEKPLKWWYFVDNTEEEETAIDIISTKYERYGNGVEAPEKLEIIKEKCNELGDTKGTGRLFCDVVTGLKWAGYLKPKIREVMLESPTIQFYEKVNLFCKLPDDKMLKYTPIINAKLVETKKLRDRFLGYLNDATKQSRINMGEIVWSPFKRVSINPDGSDMVMTRTMRRLQNLIQNMRMAINTGVMDISIYRASIGRDFWAKVIDMHDDLDGFREFSHKRIDVYPAVLNRTEHVLGVKVDTKCEMKESYPDGTYKSFVVLMAKLLTKFVIKLIRAIACYRVIYCGQEEEEAAIDIISTKYERYGNGVEAPEKLEIIKEKCNELGNTNGTGRLVSRDFWAKVIDMHDDIDGFREFSHRRIDIYPAVLNRTEHVLGVKVDTKCEMKESYPEAKYNSFIVLYCKLLAKYLESAL</sequence>
<reference evidence="1" key="1">
    <citation type="submission" date="2020-11" db="EMBL/GenBank/DDBJ databases">
        <authorList>
            <person name="Tran Van P."/>
        </authorList>
    </citation>
    <scope>NUCLEOTIDE SEQUENCE</scope>
</reference>
<accession>A0A7R9KNC3</accession>
<dbReference type="EMBL" id="OC858078">
    <property type="protein sequence ID" value="CAD7626008.1"/>
    <property type="molecule type" value="Genomic_DNA"/>
</dbReference>
<organism evidence="1">
    <name type="scientific">Medioppia subpectinata</name>
    <dbReference type="NCBI Taxonomy" id="1979941"/>
    <lineage>
        <taxon>Eukaryota</taxon>
        <taxon>Metazoa</taxon>
        <taxon>Ecdysozoa</taxon>
        <taxon>Arthropoda</taxon>
        <taxon>Chelicerata</taxon>
        <taxon>Arachnida</taxon>
        <taxon>Acari</taxon>
        <taxon>Acariformes</taxon>
        <taxon>Sarcoptiformes</taxon>
        <taxon>Oribatida</taxon>
        <taxon>Brachypylina</taxon>
        <taxon>Oppioidea</taxon>
        <taxon>Oppiidae</taxon>
        <taxon>Medioppia</taxon>
    </lineage>
</organism>
<evidence type="ECO:0000313" key="1">
    <source>
        <dbReference type="EMBL" id="CAD7626008.1"/>
    </source>
</evidence>
<dbReference type="Proteomes" id="UP000759131">
    <property type="component" value="Unassembled WGS sequence"/>
</dbReference>
<keyword evidence="2" id="KW-1185">Reference proteome</keyword>